<evidence type="ECO:0000313" key="2">
    <source>
        <dbReference type="EMBL" id="MBM7510056.1"/>
    </source>
</evidence>
<feature type="region of interest" description="Disordered" evidence="1">
    <location>
        <begin position="91"/>
        <end position="115"/>
    </location>
</feature>
<accession>A0ABS2MFU6</accession>
<evidence type="ECO:0000313" key="3">
    <source>
        <dbReference type="Proteomes" id="UP000732378"/>
    </source>
</evidence>
<organism evidence="2 3">
    <name type="scientific">Nocardioides salarius</name>
    <dbReference type="NCBI Taxonomy" id="374513"/>
    <lineage>
        <taxon>Bacteria</taxon>
        <taxon>Bacillati</taxon>
        <taxon>Actinomycetota</taxon>
        <taxon>Actinomycetes</taxon>
        <taxon>Propionibacteriales</taxon>
        <taxon>Nocardioidaceae</taxon>
        <taxon>Nocardioides</taxon>
    </lineage>
</organism>
<gene>
    <name evidence="2" type="ORF">JOE61_003870</name>
</gene>
<sequence length="115" mass="12079">MRQAVATAGGAAHQFLTRDGTPERDAGLYLPDDDDLEAISDPLAGLASRRAPSGVENPDVTDLVRLVLGVVGYAVKQLNTRAAIATYYAEEPQPAPPADLGADDGTVPPRDPWQA</sequence>
<name>A0ABS2MFU6_9ACTN</name>
<dbReference type="Proteomes" id="UP000732378">
    <property type="component" value="Unassembled WGS sequence"/>
</dbReference>
<protein>
    <submittedName>
        <fullName evidence="2">Uncharacterized protein</fullName>
    </submittedName>
</protein>
<keyword evidence="3" id="KW-1185">Reference proteome</keyword>
<dbReference type="EMBL" id="JAFBBZ010000001">
    <property type="protein sequence ID" value="MBM7510056.1"/>
    <property type="molecule type" value="Genomic_DNA"/>
</dbReference>
<proteinExistence type="predicted"/>
<dbReference type="RefSeq" id="WP_193667324.1">
    <property type="nucleotide sequence ID" value="NZ_JACDTV010000002.1"/>
</dbReference>
<evidence type="ECO:0000256" key="1">
    <source>
        <dbReference type="SAM" id="MobiDB-lite"/>
    </source>
</evidence>
<reference evidence="2 3" key="1">
    <citation type="submission" date="2021-01" db="EMBL/GenBank/DDBJ databases">
        <title>Sequencing the genomes of 1000 actinobacteria strains.</title>
        <authorList>
            <person name="Klenk H.-P."/>
        </authorList>
    </citation>
    <scope>NUCLEOTIDE SEQUENCE [LARGE SCALE GENOMIC DNA]</scope>
    <source>
        <strain evidence="2 3">DSM 18239</strain>
    </source>
</reference>
<feature type="region of interest" description="Disordered" evidence="1">
    <location>
        <begin position="1"/>
        <end position="33"/>
    </location>
</feature>
<comment type="caution">
    <text evidence="2">The sequence shown here is derived from an EMBL/GenBank/DDBJ whole genome shotgun (WGS) entry which is preliminary data.</text>
</comment>